<dbReference type="Proteomes" id="UP001364472">
    <property type="component" value="Unassembled WGS sequence"/>
</dbReference>
<evidence type="ECO:0000256" key="9">
    <source>
        <dbReference type="SAM" id="SignalP"/>
    </source>
</evidence>
<dbReference type="InterPro" id="IPR011123">
    <property type="entry name" value="Y_Y_Y"/>
</dbReference>
<comment type="caution">
    <text evidence="12">The sequence shown here is derived from an EMBL/GenBank/DDBJ whole genome shotgun (WGS) entry which is preliminary data.</text>
</comment>
<keyword evidence="5" id="KW-0418">Kinase</keyword>
<dbReference type="CDD" id="cd17546">
    <property type="entry name" value="REC_hyHK_CKI1_RcsC-like"/>
    <property type="match status" value="1"/>
</dbReference>
<keyword evidence="9" id="KW-0732">Signal</keyword>
<dbReference type="InterPro" id="IPR003594">
    <property type="entry name" value="HATPase_dom"/>
</dbReference>
<reference evidence="12 13" key="1">
    <citation type="journal article" date="2016" name="Antonie Van Leeuwenhoek">
        <title>Denitratimonas tolerans gen. nov., sp. nov., a denitrifying bacterium isolated from a bioreactor for tannery wastewater treatment.</title>
        <authorList>
            <person name="Han S.I."/>
            <person name="Kim J.O."/>
            <person name="Lee Y.R."/>
            <person name="Ekpeghere K.I."/>
            <person name="Koh S.C."/>
            <person name="Whang K.S."/>
        </authorList>
    </citation>
    <scope>NUCLEOTIDE SEQUENCE [LARGE SCALE GENOMIC DNA]</scope>
    <source>
        <strain evidence="12 13">KACC 17565</strain>
    </source>
</reference>
<name>A0AAW9R0C3_9GAMM</name>
<evidence type="ECO:0000259" key="11">
    <source>
        <dbReference type="PROSITE" id="PS50110"/>
    </source>
</evidence>
<dbReference type="Pfam" id="PF02518">
    <property type="entry name" value="HATPase_c"/>
    <property type="match status" value="1"/>
</dbReference>
<evidence type="ECO:0000256" key="5">
    <source>
        <dbReference type="ARBA" id="ARBA00022777"/>
    </source>
</evidence>
<dbReference type="PROSITE" id="PS50110">
    <property type="entry name" value="RESPONSE_REGULATORY"/>
    <property type="match status" value="1"/>
</dbReference>
<evidence type="ECO:0000256" key="3">
    <source>
        <dbReference type="ARBA" id="ARBA00022553"/>
    </source>
</evidence>
<dbReference type="InterPro" id="IPR003661">
    <property type="entry name" value="HisK_dim/P_dom"/>
</dbReference>
<protein>
    <recommendedName>
        <fullName evidence="2">histidine kinase</fullName>
        <ecNumber evidence="2">2.7.13.3</ecNumber>
    </recommendedName>
</protein>
<evidence type="ECO:0000256" key="1">
    <source>
        <dbReference type="ARBA" id="ARBA00000085"/>
    </source>
</evidence>
<dbReference type="InterPro" id="IPR013783">
    <property type="entry name" value="Ig-like_fold"/>
</dbReference>
<dbReference type="InterPro" id="IPR036890">
    <property type="entry name" value="HATPase_C_sf"/>
</dbReference>
<comment type="catalytic activity">
    <reaction evidence="1">
        <text>ATP + protein L-histidine = ADP + protein N-phospho-L-histidine.</text>
        <dbReference type="EC" id="2.7.13.3"/>
    </reaction>
</comment>
<dbReference type="CDD" id="cd00082">
    <property type="entry name" value="HisKA"/>
    <property type="match status" value="1"/>
</dbReference>
<feature type="domain" description="Histidine kinase" evidence="10">
    <location>
        <begin position="824"/>
        <end position="1042"/>
    </location>
</feature>
<dbReference type="GO" id="GO:0009927">
    <property type="term" value="F:histidine phosphotransfer kinase activity"/>
    <property type="evidence" value="ECO:0007669"/>
    <property type="project" value="TreeGrafter"/>
</dbReference>
<dbReference type="CDD" id="cd16922">
    <property type="entry name" value="HATPase_EvgS-ArcB-TorS-like"/>
    <property type="match status" value="1"/>
</dbReference>
<feature type="transmembrane region" description="Helical" evidence="8">
    <location>
        <begin position="770"/>
        <end position="790"/>
    </location>
</feature>
<dbReference type="PANTHER" id="PTHR43047">
    <property type="entry name" value="TWO-COMPONENT HISTIDINE PROTEIN KINASE"/>
    <property type="match status" value="1"/>
</dbReference>
<feature type="modified residue" description="4-aspartylphosphate" evidence="7">
    <location>
        <position position="1109"/>
    </location>
</feature>
<dbReference type="FunFam" id="1.10.287.130:FF:000028">
    <property type="entry name" value="Hybrid signal transduction histidine kinase"/>
    <property type="match status" value="1"/>
</dbReference>
<feature type="signal peptide" evidence="9">
    <location>
        <begin position="1"/>
        <end position="21"/>
    </location>
</feature>
<gene>
    <name evidence="12" type="ORF">WB794_04680</name>
</gene>
<dbReference type="Gene3D" id="1.10.287.130">
    <property type="match status" value="1"/>
</dbReference>
<dbReference type="SUPFAM" id="SSF47384">
    <property type="entry name" value="Homodimeric domain of signal transducing histidine kinase"/>
    <property type="match status" value="1"/>
</dbReference>
<evidence type="ECO:0000313" key="12">
    <source>
        <dbReference type="EMBL" id="MEJ1248970.1"/>
    </source>
</evidence>
<dbReference type="PRINTS" id="PR00344">
    <property type="entry name" value="BCTRLSENSOR"/>
</dbReference>
<dbReference type="SUPFAM" id="SSF63829">
    <property type="entry name" value="Calcium-dependent phosphotriesterase"/>
    <property type="match status" value="3"/>
</dbReference>
<dbReference type="InterPro" id="IPR001789">
    <property type="entry name" value="Sig_transdc_resp-reg_receiver"/>
</dbReference>
<evidence type="ECO:0000256" key="8">
    <source>
        <dbReference type="SAM" id="Phobius"/>
    </source>
</evidence>
<keyword evidence="8" id="KW-0812">Transmembrane</keyword>
<dbReference type="GO" id="GO:0000155">
    <property type="term" value="F:phosphorelay sensor kinase activity"/>
    <property type="evidence" value="ECO:0007669"/>
    <property type="project" value="InterPro"/>
</dbReference>
<accession>A0AAW9R0C3</accession>
<dbReference type="SUPFAM" id="SSF55874">
    <property type="entry name" value="ATPase domain of HSP90 chaperone/DNA topoisomerase II/histidine kinase"/>
    <property type="match status" value="1"/>
</dbReference>
<evidence type="ECO:0000256" key="4">
    <source>
        <dbReference type="ARBA" id="ARBA00022679"/>
    </source>
</evidence>
<dbReference type="SMART" id="SM00448">
    <property type="entry name" value="REC"/>
    <property type="match status" value="1"/>
</dbReference>
<keyword evidence="8" id="KW-0472">Membrane</keyword>
<keyword evidence="8" id="KW-1133">Transmembrane helix</keyword>
<organism evidence="12 13">
    <name type="scientific">Denitratimonas tolerans</name>
    <dbReference type="NCBI Taxonomy" id="1338420"/>
    <lineage>
        <taxon>Bacteria</taxon>
        <taxon>Pseudomonadati</taxon>
        <taxon>Pseudomonadota</taxon>
        <taxon>Gammaproteobacteria</taxon>
        <taxon>Lysobacterales</taxon>
        <taxon>Lysobacteraceae</taxon>
        <taxon>Denitratimonas</taxon>
    </lineage>
</organism>
<keyword evidence="6" id="KW-0902">Two-component regulatory system</keyword>
<dbReference type="PANTHER" id="PTHR43047:SF72">
    <property type="entry name" value="OSMOSENSING HISTIDINE PROTEIN KINASE SLN1"/>
    <property type="match status" value="1"/>
</dbReference>
<evidence type="ECO:0000313" key="13">
    <source>
        <dbReference type="Proteomes" id="UP001364472"/>
    </source>
</evidence>
<keyword evidence="4" id="KW-0808">Transferase</keyword>
<dbReference type="SMART" id="SM00387">
    <property type="entry name" value="HATPase_c"/>
    <property type="match status" value="1"/>
</dbReference>
<dbReference type="GO" id="GO:0005886">
    <property type="term" value="C:plasma membrane"/>
    <property type="evidence" value="ECO:0007669"/>
    <property type="project" value="TreeGrafter"/>
</dbReference>
<dbReference type="InterPro" id="IPR005467">
    <property type="entry name" value="His_kinase_dom"/>
</dbReference>
<dbReference type="RefSeq" id="WP_337334690.1">
    <property type="nucleotide sequence ID" value="NZ_JBBDHC010000005.1"/>
</dbReference>
<keyword evidence="13" id="KW-1185">Reference proteome</keyword>
<dbReference type="Pfam" id="PF07494">
    <property type="entry name" value="Reg_prop"/>
    <property type="match status" value="1"/>
</dbReference>
<evidence type="ECO:0000256" key="2">
    <source>
        <dbReference type="ARBA" id="ARBA00012438"/>
    </source>
</evidence>
<feature type="domain" description="Response regulatory" evidence="11">
    <location>
        <begin position="1060"/>
        <end position="1174"/>
    </location>
</feature>
<dbReference type="AlphaFoldDB" id="A0AAW9R0C3"/>
<dbReference type="FunFam" id="3.30.565.10:FF:000010">
    <property type="entry name" value="Sensor histidine kinase RcsC"/>
    <property type="match status" value="1"/>
</dbReference>
<dbReference type="Gene3D" id="2.130.10.10">
    <property type="entry name" value="YVTN repeat-like/Quinoprotein amine dehydrogenase"/>
    <property type="match status" value="3"/>
</dbReference>
<dbReference type="SUPFAM" id="SSF52172">
    <property type="entry name" value="CheY-like"/>
    <property type="match status" value="1"/>
</dbReference>
<sequence>MGRWAHALVALGFVLAFGARAQGVPESPLFVPMTAADGLPSSHVNALVQDHDGYLWIATHDGLARYDGVEFKAFRHAVNDPASLPSNSVEFLHVDARNRLWVGTEGAGLSLLEPDGLHFHRYGPEFDPRFRLRDVWAIASGADGVIWAGGYAEGLYRFDTLADTVEVLRVDPEGGGMPSNHILSLLPLPDGRLLVATSAGLVFLRDGRFEAAPPFHHPRPGMVLSLLAEPDGSILVGTQAGLERLVDGRFEPAFPGAENEAALAAGVNAMLRDRDGEYWLGTRSGLRHARGGRVHDSRTHAALPSAELVQYMLEDHEGGLWFVLRNTGLLRLRPDWENFAVLSRGAPELGGLSSDVVSGSTSDGEGGMWLVHRDGGLERLSAAGRSTRYFETLDGTVPWRQLSAVLAREDGRLWLGHTRGVSLFDPVSGDLTHWLSDAERDAAPVGMVDQLLSDGDGRFWMTAYGGGLQYRDAQGRVLGSWASGAPDGLPDGSIEGLVHDPAGRLWIAGDFGVLRQTGDGRFEAMRGLPPGRIMGLAFSPDGELWTVRMGFLERHRVRDGLLERVDQVGEAQGLPAVEVGGVVVDAAGDVWLTTVRGLWRYQVASGSLLGFGVRDGLPSDEFTMRPPRQSAERIIYASTMKGMVVFDPARIGFTQAQSPLLMQEVSVLRPQGREALDSTAPIRLAWNDRELTIKARLLSFANPPSNRYRFRLTGFETQWVDVGASGERVFSQLDPGDYRLEVIGDNGSGAWSAAPLQLGLRVSPPWWRSGWAYLGYALALLAALAVALLAHRRRLDREHALQLAQRQREWAERASEAKSSFLATMGHEIRTPMTGVLGMSELLLKSPLDARQRGHVEAIRRSGDLMLRLVNDALDLARIEAGKLDLADEAFDLRAMLQQAAGLLRPLADAKGLVFEVRLDADAPRWVRGDGQRMQQIVLNLAGNAIKFTEVGRVDLHLARRADGQAVISVRDTGPGLDAEQQSRLFRRFEQGEGNLTARRHGGSGLGLAICQELAGAMGGRITVESAPGAGSTFRLEVPLPDALAPPDSAPAAAAPAARDILVVEDDPVVAQVIAGLLAAQGHRVEHAAHGLAALAALRERDFALVFLDLDLPGLSGFEVARMVGTGEGAPPMVALSARADPQVEERTAQAGMRAFLRKPVRGEDLAEAVRRWAR</sequence>
<dbReference type="Gene3D" id="3.30.565.10">
    <property type="entry name" value="Histidine kinase-like ATPase, C-terminal domain"/>
    <property type="match status" value="1"/>
</dbReference>
<dbReference type="EC" id="2.7.13.3" evidence="2"/>
<dbReference type="EMBL" id="JBBDHC010000005">
    <property type="protein sequence ID" value="MEJ1248970.1"/>
    <property type="molecule type" value="Genomic_DNA"/>
</dbReference>
<dbReference type="Pfam" id="PF07495">
    <property type="entry name" value="Y_Y_Y"/>
    <property type="match status" value="1"/>
</dbReference>
<dbReference type="Pfam" id="PF00072">
    <property type="entry name" value="Response_reg"/>
    <property type="match status" value="1"/>
</dbReference>
<evidence type="ECO:0000256" key="6">
    <source>
        <dbReference type="ARBA" id="ARBA00023012"/>
    </source>
</evidence>
<dbReference type="InterPro" id="IPR011006">
    <property type="entry name" value="CheY-like_superfamily"/>
</dbReference>
<dbReference type="Pfam" id="PF00512">
    <property type="entry name" value="HisKA"/>
    <property type="match status" value="1"/>
</dbReference>
<dbReference type="InterPro" id="IPR015943">
    <property type="entry name" value="WD40/YVTN_repeat-like_dom_sf"/>
</dbReference>
<dbReference type="PROSITE" id="PS50109">
    <property type="entry name" value="HIS_KIN"/>
    <property type="match status" value="1"/>
</dbReference>
<dbReference type="Gene3D" id="2.60.40.10">
    <property type="entry name" value="Immunoglobulins"/>
    <property type="match status" value="1"/>
</dbReference>
<evidence type="ECO:0000256" key="7">
    <source>
        <dbReference type="PROSITE-ProRule" id="PRU00169"/>
    </source>
</evidence>
<keyword evidence="3 7" id="KW-0597">Phosphoprotein</keyword>
<dbReference type="InterPro" id="IPR011110">
    <property type="entry name" value="Reg_prop"/>
</dbReference>
<dbReference type="SMART" id="SM00388">
    <property type="entry name" value="HisKA"/>
    <property type="match status" value="1"/>
</dbReference>
<feature type="chain" id="PRO_5043578220" description="histidine kinase" evidence="9">
    <location>
        <begin position="22"/>
        <end position="1175"/>
    </location>
</feature>
<dbReference type="InterPro" id="IPR004358">
    <property type="entry name" value="Sig_transdc_His_kin-like_C"/>
</dbReference>
<dbReference type="InterPro" id="IPR036097">
    <property type="entry name" value="HisK_dim/P_sf"/>
</dbReference>
<evidence type="ECO:0000259" key="10">
    <source>
        <dbReference type="PROSITE" id="PS50109"/>
    </source>
</evidence>
<dbReference type="Gene3D" id="3.40.50.2300">
    <property type="match status" value="1"/>
</dbReference>
<proteinExistence type="predicted"/>